<dbReference type="EMBL" id="DS989845">
    <property type="protein sequence ID" value="EDX76764.1"/>
    <property type="molecule type" value="Genomic_DNA"/>
</dbReference>
<protein>
    <recommendedName>
        <fullName evidence="1">Endonuclease GajA/Old nuclease/RecF-like AAA domain-containing protein</fullName>
    </recommendedName>
</protein>
<sequence>MLQRIILNGFKSIKTMDLELRPLNVLIGANGAGKSNLVSFFKLLNEMMAGRLQQYIATSGRAQSLLHFGPKITPQIEFEVDNGMDTYTLRLFHAAGDTFFLLKKPISVLSKQSV</sequence>
<feature type="domain" description="Endonuclease GajA/Old nuclease/RecF-like AAA" evidence="1">
    <location>
        <begin position="1"/>
        <end position="44"/>
    </location>
</feature>
<proteinExistence type="predicted"/>
<name>B4VN32_9CYAN</name>
<organism evidence="2 3">
    <name type="scientific">Coleofasciculus chthonoplastes PCC 7420</name>
    <dbReference type="NCBI Taxonomy" id="118168"/>
    <lineage>
        <taxon>Bacteria</taxon>
        <taxon>Bacillati</taxon>
        <taxon>Cyanobacteriota</taxon>
        <taxon>Cyanophyceae</taxon>
        <taxon>Coleofasciculales</taxon>
        <taxon>Coleofasciculaceae</taxon>
        <taxon>Coleofasciculus</taxon>
    </lineage>
</organism>
<dbReference type="Gene3D" id="3.40.50.300">
    <property type="entry name" value="P-loop containing nucleotide triphosphate hydrolases"/>
    <property type="match status" value="1"/>
</dbReference>
<dbReference type="HOGENOM" id="CLU_171915_0_0_3"/>
<dbReference type="PANTHER" id="PTHR32182">
    <property type="entry name" value="DNA REPLICATION AND REPAIR PROTEIN RECF"/>
    <property type="match status" value="1"/>
</dbReference>
<reference evidence="2 3" key="1">
    <citation type="submission" date="2008-07" db="EMBL/GenBank/DDBJ databases">
        <authorList>
            <person name="Tandeau de Marsac N."/>
            <person name="Ferriera S."/>
            <person name="Johnson J."/>
            <person name="Kravitz S."/>
            <person name="Beeson K."/>
            <person name="Sutton G."/>
            <person name="Rogers Y.-H."/>
            <person name="Friedman R."/>
            <person name="Frazier M."/>
            <person name="Venter J.C."/>
        </authorList>
    </citation>
    <scope>NUCLEOTIDE SEQUENCE [LARGE SCALE GENOMIC DNA]</scope>
    <source>
        <strain evidence="2 3">PCC 7420</strain>
    </source>
</reference>
<dbReference type="Proteomes" id="UP000003835">
    <property type="component" value="Unassembled WGS sequence"/>
</dbReference>
<dbReference type="SUPFAM" id="SSF52540">
    <property type="entry name" value="P-loop containing nucleoside triphosphate hydrolases"/>
    <property type="match status" value="1"/>
</dbReference>
<dbReference type="Pfam" id="PF13175">
    <property type="entry name" value="AAA_15"/>
    <property type="match status" value="1"/>
</dbReference>
<gene>
    <name evidence="2" type="ORF">MC7420_1767</name>
</gene>
<dbReference type="PANTHER" id="PTHR32182:SF22">
    <property type="entry name" value="ATP-DEPENDENT ENDONUCLEASE, OLD FAMILY-RELATED"/>
    <property type="match status" value="1"/>
</dbReference>
<dbReference type="eggNOG" id="COG4637">
    <property type="taxonomic scope" value="Bacteria"/>
</dbReference>
<evidence type="ECO:0000313" key="3">
    <source>
        <dbReference type="Proteomes" id="UP000003835"/>
    </source>
</evidence>
<evidence type="ECO:0000259" key="1">
    <source>
        <dbReference type="Pfam" id="PF13175"/>
    </source>
</evidence>
<dbReference type="InterPro" id="IPR027417">
    <property type="entry name" value="P-loop_NTPase"/>
</dbReference>
<keyword evidence="3" id="KW-1185">Reference proteome</keyword>
<dbReference type="GO" id="GO:0006302">
    <property type="term" value="P:double-strand break repair"/>
    <property type="evidence" value="ECO:0007669"/>
    <property type="project" value="TreeGrafter"/>
</dbReference>
<dbReference type="InterPro" id="IPR041685">
    <property type="entry name" value="AAA_GajA/Old/RecF-like"/>
</dbReference>
<dbReference type="AlphaFoldDB" id="B4VN32"/>
<accession>B4VN32</accession>
<dbReference type="GO" id="GO:0000731">
    <property type="term" value="P:DNA synthesis involved in DNA repair"/>
    <property type="evidence" value="ECO:0007669"/>
    <property type="project" value="TreeGrafter"/>
</dbReference>
<dbReference type="STRING" id="118168.MC7420_1767"/>
<evidence type="ECO:0000313" key="2">
    <source>
        <dbReference type="EMBL" id="EDX76764.1"/>
    </source>
</evidence>